<accession>A0A1I4TFS2</accession>
<evidence type="ECO:0000313" key="1">
    <source>
        <dbReference type="EMBL" id="SFM75505.1"/>
    </source>
</evidence>
<evidence type="ECO:0000313" key="2">
    <source>
        <dbReference type="Proteomes" id="UP000199048"/>
    </source>
</evidence>
<organism evidence="1 2">
    <name type="scientific">Methylobacterium pseudosasicola</name>
    <dbReference type="NCBI Taxonomy" id="582667"/>
    <lineage>
        <taxon>Bacteria</taxon>
        <taxon>Pseudomonadati</taxon>
        <taxon>Pseudomonadota</taxon>
        <taxon>Alphaproteobacteria</taxon>
        <taxon>Hyphomicrobiales</taxon>
        <taxon>Methylobacteriaceae</taxon>
        <taxon>Methylobacterium</taxon>
    </lineage>
</organism>
<protein>
    <submittedName>
        <fullName evidence="1">Uncharacterized protein</fullName>
    </submittedName>
</protein>
<dbReference type="EMBL" id="FOTK01000053">
    <property type="protein sequence ID" value="SFM75505.1"/>
    <property type="molecule type" value="Genomic_DNA"/>
</dbReference>
<proteinExistence type="predicted"/>
<reference evidence="2" key="1">
    <citation type="submission" date="2016-10" db="EMBL/GenBank/DDBJ databases">
        <authorList>
            <person name="Varghese N."/>
            <person name="Submissions S."/>
        </authorList>
    </citation>
    <scope>NUCLEOTIDE SEQUENCE [LARGE SCALE GENOMIC DNA]</scope>
    <source>
        <strain evidence="2">BL36</strain>
    </source>
</reference>
<name>A0A1I4TFS2_9HYPH</name>
<sequence>MSNRSISWAAALRDLKSDRTVRSAVREERLRTSAGLRGVCFIAMSAWRGTSSRRYVVVIQPLETVDLVSDDPAVVLAVFRDAQGQASIVAARACDAGDPGFLGWLAACATLGACELHAYRLAGTRVERAAIAADLGGPALSATIGVA</sequence>
<keyword evidence="2" id="KW-1185">Reference proteome</keyword>
<dbReference type="Proteomes" id="UP000199048">
    <property type="component" value="Unassembled WGS sequence"/>
</dbReference>
<dbReference type="OrthoDB" id="7870314at2"/>
<dbReference type="AlphaFoldDB" id="A0A1I4TFS2"/>
<gene>
    <name evidence="1" type="ORF">SAMN05192568_105316</name>
</gene>
<dbReference type="RefSeq" id="WP_092046258.1">
    <property type="nucleotide sequence ID" value="NZ_FOTK01000053.1"/>
</dbReference>